<feature type="transmembrane region" description="Helical" evidence="2">
    <location>
        <begin position="12"/>
        <end position="34"/>
    </location>
</feature>
<comment type="caution">
    <text evidence="3">The sequence shown here is derived from an EMBL/GenBank/DDBJ whole genome shotgun (WGS) entry which is preliminary data.</text>
</comment>
<keyword evidence="4" id="KW-1185">Reference proteome</keyword>
<feature type="compositionally biased region" description="Basic and acidic residues" evidence="1">
    <location>
        <begin position="167"/>
        <end position="178"/>
    </location>
</feature>
<keyword evidence="2" id="KW-1133">Transmembrane helix</keyword>
<keyword evidence="2" id="KW-0812">Transmembrane</keyword>
<dbReference type="EMBL" id="NRJG01000095">
    <property type="protein sequence ID" value="RIY37111.1"/>
    <property type="molecule type" value="Genomic_DNA"/>
</dbReference>
<proteinExistence type="predicted"/>
<evidence type="ECO:0000313" key="3">
    <source>
        <dbReference type="EMBL" id="RIY37111.1"/>
    </source>
</evidence>
<feature type="compositionally biased region" description="Polar residues" evidence="1">
    <location>
        <begin position="179"/>
        <end position="197"/>
    </location>
</feature>
<accession>A0A3A1YHN0</accession>
<organism evidence="3 4">
    <name type="scientific">Psittacicella hinzii</name>
    <dbReference type="NCBI Taxonomy" id="2028575"/>
    <lineage>
        <taxon>Bacteria</taxon>
        <taxon>Pseudomonadati</taxon>
        <taxon>Pseudomonadota</taxon>
        <taxon>Gammaproteobacteria</taxon>
        <taxon>Pasteurellales</taxon>
        <taxon>Psittacicellaceae</taxon>
        <taxon>Psittacicella</taxon>
    </lineage>
</organism>
<reference evidence="3 4" key="1">
    <citation type="submission" date="2017-08" db="EMBL/GenBank/DDBJ databases">
        <title>Reclassification of Bisgaard taxon 37 and 44.</title>
        <authorList>
            <person name="Christensen H."/>
        </authorList>
    </citation>
    <scope>NUCLEOTIDE SEQUENCE [LARGE SCALE GENOMIC DNA]</scope>
    <source>
        <strain evidence="3 4">111</strain>
    </source>
</reference>
<evidence type="ECO:0000256" key="1">
    <source>
        <dbReference type="SAM" id="MobiDB-lite"/>
    </source>
</evidence>
<feature type="transmembrane region" description="Helical" evidence="2">
    <location>
        <begin position="40"/>
        <end position="63"/>
    </location>
</feature>
<dbReference type="Proteomes" id="UP000265916">
    <property type="component" value="Unassembled WGS sequence"/>
</dbReference>
<name>A0A3A1YHN0_9GAMM</name>
<evidence type="ECO:0000256" key="2">
    <source>
        <dbReference type="SAM" id="Phobius"/>
    </source>
</evidence>
<gene>
    <name evidence="3" type="ORF">CKF58_05290</name>
</gene>
<sequence>MFKPYYTRLIQMWQASVVIVLLLNLIYFWVYGVYSTNAVIAYVVFFLLTTTLCLYSIGLYSLFPIKDEQTILYVTLLDIVGQDKDMGNIGSHMTFYGLAVLLYRFDKLPAVKFPDVYKMIGQLCQAEDEFSGNQDEDAENKAKYQEILQRQAEKELAKAKQASQKAKAQEQSENKDNKNLNVTEEPNSTEKSITNTEVKADAETTEHDEKDKKAS</sequence>
<evidence type="ECO:0000313" key="4">
    <source>
        <dbReference type="Proteomes" id="UP000265916"/>
    </source>
</evidence>
<protein>
    <submittedName>
        <fullName evidence="3">Uncharacterized protein</fullName>
    </submittedName>
</protein>
<keyword evidence="2" id="KW-0472">Membrane</keyword>
<feature type="region of interest" description="Disordered" evidence="1">
    <location>
        <begin position="155"/>
        <end position="215"/>
    </location>
</feature>
<feature type="compositionally biased region" description="Basic and acidic residues" evidence="1">
    <location>
        <begin position="198"/>
        <end position="215"/>
    </location>
</feature>
<dbReference type="AlphaFoldDB" id="A0A3A1YHN0"/>